<gene>
    <name evidence="2" type="ORF">C2134_20345</name>
</gene>
<comment type="caution">
    <text evidence="2">The sequence shown here is derived from an EMBL/GenBank/DDBJ whole genome shotgun (WGS) entry which is preliminary data.</text>
</comment>
<reference evidence="2 3" key="1">
    <citation type="submission" date="2018-01" db="EMBL/GenBank/DDBJ databases">
        <title>Genomic Sequence of Chromobacterium MWU13-2610 from wild cranberry bogs within the Cape Cod National Seashore.</title>
        <authorList>
            <person name="O'Hara-Hanley K."/>
            <person name="Soby S."/>
            <person name="Harrison A."/>
        </authorList>
    </citation>
    <scope>NUCLEOTIDE SEQUENCE [LARGE SCALE GENOMIC DNA]</scope>
    <source>
        <strain evidence="2 3">MWU13-2610</strain>
    </source>
</reference>
<proteinExistence type="predicted"/>
<dbReference type="InterPro" id="IPR013321">
    <property type="entry name" value="Arc_rbn_hlx_hlx"/>
</dbReference>
<dbReference type="InterPro" id="IPR005569">
    <property type="entry name" value="Arc_DNA-bd_dom"/>
</dbReference>
<dbReference type="InterPro" id="IPR010985">
    <property type="entry name" value="Ribbon_hlx_hlx"/>
</dbReference>
<feature type="domain" description="Arc-like DNA binding" evidence="1">
    <location>
        <begin position="34"/>
        <end position="69"/>
    </location>
</feature>
<protein>
    <recommendedName>
        <fullName evidence="1">Arc-like DNA binding domain-containing protein</fullName>
    </recommendedName>
</protein>
<dbReference type="SUPFAM" id="SSF47598">
    <property type="entry name" value="Ribbon-helix-helix"/>
    <property type="match status" value="1"/>
</dbReference>
<accession>A0A2K4MIJ0</accession>
<keyword evidence="3" id="KW-1185">Reference proteome</keyword>
<dbReference type="Pfam" id="PF03869">
    <property type="entry name" value="Arc"/>
    <property type="match status" value="1"/>
</dbReference>
<dbReference type="AlphaFoldDB" id="A0A2K4MIJ0"/>
<name>A0A2K4MIJ0_9NEIS</name>
<dbReference type="EMBL" id="PPTF01000098">
    <property type="protein sequence ID" value="POA96897.1"/>
    <property type="molecule type" value="Genomic_DNA"/>
</dbReference>
<sequence length="90" mass="10304">MVIYTILQGRETSVNLQERAQMTHKTSGIHRSQYRFPQPVADWLKQQAATNFRSVNAELLAILHDAMQKQILDPSRSLSHQVDDEVVTKS</sequence>
<evidence type="ECO:0000259" key="1">
    <source>
        <dbReference type="Pfam" id="PF03869"/>
    </source>
</evidence>
<evidence type="ECO:0000313" key="2">
    <source>
        <dbReference type="EMBL" id="POA96897.1"/>
    </source>
</evidence>
<evidence type="ECO:0000313" key="3">
    <source>
        <dbReference type="Proteomes" id="UP000236416"/>
    </source>
</evidence>
<dbReference type="GO" id="GO:0003677">
    <property type="term" value="F:DNA binding"/>
    <property type="evidence" value="ECO:0007669"/>
    <property type="project" value="InterPro"/>
</dbReference>
<organism evidence="2 3">
    <name type="scientific">Chromobacterium sinusclupearum</name>
    <dbReference type="NCBI Taxonomy" id="2077146"/>
    <lineage>
        <taxon>Bacteria</taxon>
        <taxon>Pseudomonadati</taxon>
        <taxon>Pseudomonadota</taxon>
        <taxon>Betaproteobacteria</taxon>
        <taxon>Neisseriales</taxon>
        <taxon>Chromobacteriaceae</taxon>
        <taxon>Chromobacterium</taxon>
    </lineage>
</organism>
<dbReference type="Proteomes" id="UP000236416">
    <property type="component" value="Unassembled WGS sequence"/>
</dbReference>
<dbReference type="GO" id="GO:0006355">
    <property type="term" value="P:regulation of DNA-templated transcription"/>
    <property type="evidence" value="ECO:0007669"/>
    <property type="project" value="InterPro"/>
</dbReference>
<dbReference type="Gene3D" id="1.10.1220.10">
    <property type="entry name" value="Met repressor-like"/>
    <property type="match status" value="1"/>
</dbReference>